<dbReference type="SUPFAM" id="SSF55681">
    <property type="entry name" value="Class II aaRS and biotin synthetases"/>
    <property type="match status" value="1"/>
</dbReference>
<reference evidence="2" key="1">
    <citation type="submission" date="2015-06" db="EMBL/GenBank/DDBJ databases">
        <authorList>
            <person name="Lim Y.L."/>
            <person name="Ee R."/>
            <person name="Yong D."/>
            <person name="How K.Y."/>
            <person name="Yin W.F."/>
            <person name="Chan K.G."/>
        </authorList>
    </citation>
    <scope>NUCLEOTIDE SEQUENCE [LARGE SCALE GENOMIC DNA]</scope>
    <source>
        <strain evidence="2">DSM 25325</strain>
    </source>
</reference>
<dbReference type="NCBIfam" id="NF005479">
    <property type="entry name" value="PRK07080.1"/>
    <property type="match status" value="1"/>
</dbReference>
<accession>A0A0G3EWY4</accession>
<dbReference type="InterPro" id="IPR045864">
    <property type="entry name" value="aa-tRNA-synth_II/BPL/LPL"/>
</dbReference>
<organism evidence="1 2">
    <name type="scientific">Pandoraea thiooxydans</name>
    <dbReference type="NCBI Taxonomy" id="445709"/>
    <lineage>
        <taxon>Bacteria</taxon>
        <taxon>Pseudomonadati</taxon>
        <taxon>Pseudomonadota</taxon>
        <taxon>Betaproteobacteria</taxon>
        <taxon>Burkholderiales</taxon>
        <taxon>Burkholderiaceae</taxon>
        <taxon>Pandoraea</taxon>
    </lineage>
</organism>
<dbReference type="STRING" id="445709.ABW99_12375"/>
<dbReference type="KEGG" id="ptx:ABW99_12375"/>
<evidence type="ECO:0008006" key="3">
    <source>
        <dbReference type="Google" id="ProtNLM"/>
    </source>
</evidence>
<dbReference type="CDD" id="cd00670">
    <property type="entry name" value="Gly_His_Pro_Ser_Thr_tRS_core"/>
    <property type="match status" value="1"/>
</dbReference>
<dbReference type="EMBL" id="CP011568">
    <property type="protein sequence ID" value="AKJ70544.2"/>
    <property type="molecule type" value="Genomic_DNA"/>
</dbReference>
<name>A0A0G3EWY4_9BURK</name>
<evidence type="ECO:0000313" key="1">
    <source>
        <dbReference type="EMBL" id="AKJ70544.2"/>
    </source>
</evidence>
<gene>
    <name evidence="1" type="ORF">ABW99_12375</name>
</gene>
<evidence type="ECO:0000313" key="2">
    <source>
        <dbReference type="Proteomes" id="UP000036700"/>
    </source>
</evidence>
<dbReference type="Gene3D" id="3.30.930.10">
    <property type="entry name" value="Bira Bifunctional Protein, Domain 2"/>
    <property type="match status" value="1"/>
</dbReference>
<dbReference type="Proteomes" id="UP000036700">
    <property type="component" value="Chromosome"/>
</dbReference>
<keyword evidence="2" id="KW-1185">Reference proteome</keyword>
<sequence>MSLDPQCNVAAPAQADAIREVAGSNAGYRRRLVEAGLLTETGIDGLYGRSQRFEAVVDGLDAMITAAGQDLGAEVLRFPPVLSQADFETSEYFNSCPDLSGTIHCFCGGEKEHRRALQCIADGHDWSHLQRPAGLAMAPAACYPVYPLSARRGPLPPAGKVFDVYSYCFRHEPSPEPTRMQLFRIREYVRIGTPSQAAEFRQLWVERGKRMIDSLGLPNEIALASDPFFGRAGKIAAQNQYAEALKFELRIPFGDPADAVACLSFNLHRDFFSQRWDLRLQDNARAHSGCVGFGMERIALALLWHHGLDIDAWPQAVRDALWTR</sequence>
<dbReference type="AlphaFoldDB" id="A0A0G3EWY4"/>
<protein>
    <recommendedName>
        <fullName evidence="3">Aminoacyl-transfer RNA synthetases class-II family profile domain-containing protein</fullName>
    </recommendedName>
</protein>
<proteinExistence type="predicted"/>